<name>A0A830HSM3_9CHLO</name>
<comment type="caution">
    <text evidence="7">The sequence shown here is derived from an EMBL/GenBank/DDBJ whole genome shotgun (WGS) entry which is preliminary data.</text>
</comment>
<evidence type="ECO:0000256" key="5">
    <source>
        <dbReference type="ARBA" id="ARBA00023212"/>
    </source>
</evidence>
<comment type="similarity">
    <text evidence="2">Belongs to the BRK1 family.</text>
</comment>
<dbReference type="GO" id="GO:0031209">
    <property type="term" value="C:SCAR complex"/>
    <property type="evidence" value="ECO:0007669"/>
    <property type="project" value="InterPro"/>
</dbReference>
<accession>A0A830HSM3</accession>
<keyword evidence="5" id="KW-0206">Cytoskeleton</keyword>
<protein>
    <submittedName>
        <fullName evidence="7">Uncharacterized protein</fullName>
    </submittedName>
</protein>
<dbReference type="AlphaFoldDB" id="A0A830HSM3"/>
<gene>
    <name evidence="7" type="ORF">PPROV_000668900</name>
</gene>
<dbReference type="GO" id="GO:0008064">
    <property type="term" value="P:regulation of actin polymerization or depolymerization"/>
    <property type="evidence" value="ECO:0007669"/>
    <property type="project" value="TreeGrafter"/>
</dbReference>
<dbReference type="GO" id="GO:0048870">
    <property type="term" value="P:cell motility"/>
    <property type="evidence" value="ECO:0007669"/>
    <property type="project" value="TreeGrafter"/>
</dbReference>
<evidence type="ECO:0000256" key="1">
    <source>
        <dbReference type="ARBA" id="ARBA00004245"/>
    </source>
</evidence>
<dbReference type="EMBL" id="BNJQ01000018">
    <property type="protein sequence ID" value="GHP07947.1"/>
    <property type="molecule type" value="Genomic_DNA"/>
</dbReference>
<sequence length="85" mass="9171">MASSPATATGGVHSALAADAQQREALKAMRASMARMSEFLATFQQSAMKKLERAEAKVVALERKMEHVEAQLATVRRQAQQNGGQ</sequence>
<evidence type="ECO:0000313" key="7">
    <source>
        <dbReference type="EMBL" id="GHP07947.1"/>
    </source>
</evidence>
<keyword evidence="4 6" id="KW-0175">Coiled coil</keyword>
<dbReference type="GO" id="GO:0005856">
    <property type="term" value="C:cytoskeleton"/>
    <property type="evidence" value="ECO:0007669"/>
    <property type="project" value="UniProtKB-SubCell"/>
</dbReference>
<evidence type="ECO:0000256" key="2">
    <source>
        <dbReference type="ARBA" id="ARBA00005620"/>
    </source>
</evidence>
<comment type="subcellular location">
    <subcellularLocation>
        <location evidence="1">Cytoplasm</location>
        <location evidence="1">Cytoskeleton</location>
    </subcellularLocation>
</comment>
<dbReference type="PANTHER" id="PTHR33668:SF1">
    <property type="entry name" value="PROTEIN BRICK1"/>
    <property type="match status" value="1"/>
</dbReference>
<dbReference type="InterPro" id="IPR033378">
    <property type="entry name" value="BRICK1"/>
</dbReference>
<dbReference type="PANTHER" id="PTHR33668">
    <property type="entry name" value="PROTEIN BRICK1"/>
    <property type="match status" value="1"/>
</dbReference>
<dbReference type="Gene3D" id="1.20.5.110">
    <property type="match status" value="1"/>
</dbReference>
<feature type="coiled-coil region" evidence="6">
    <location>
        <begin position="44"/>
        <end position="78"/>
    </location>
</feature>
<evidence type="ECO:0000256" key="3">
    <source>
        <dbReference type="ARBA" id="ARBA00022490"/>
    </source>
</evidence>
<evidence type="ECO:0000256" key="4">
    <source>
        <dbReference type="ARBA" id="ARBA00023054"/>
    </source>
</evidence>
<organism evidence="7 8">
    <name type="scientific">Pycnococcus provasolii</name>
    <dbReference type="NCBI Taxonomy" id="41880"/>
    <lineage>
        <taxon>Eukaryota</taxon>
        <taxon>Viridiplantae</taxon>
        <taxon>Chlorophyta</taxon>
        <taxon>Pseudoscourfieldiophyceae</taxon>
        <taxon>Pseudoscourfieldiales</taxon>
        <taxon>Pycnococcaceae</taxon>
        <taxon>Pycnococcus</taxon>
    </lineage>
</organism>
<proteinExistence type="inferred from homology"/>
<dbReference type="GO" id="GO:0007015">
    <property type="term" value="P:actin filament organization"/>
    <property type="evidence" value="ECO:0007669"/>
    <property type="project" value="InterPro"/>
</dbReference>
<dbReference type="GO" id="GO:0044877">
    <property type="term" value="F:protein-containing complex binding"/>
    <property type="evidence" value="ECO:0007669"/>
    <property type="project" value="InterPro"/>
</dbReference>
<evidence type="ECO:0000256" key="6">
    <source>
        <dbReference type="SAM" id="Coils"/>
    </source>
</evidence>
<reference evidence="7" key="1">
    <citation type="submission" date="2020-10" db="EMBL/GenBank/DDBJ databases">
        <title>Unveiling of a novel bifunctional photoreceptor, Dualchrome1, isolated from a cosmopolitan green alga.</title>
        <authorList>
            <person name="Suzuki S."/>
            <person name="Kawachi M."/>
        </authorList>
    </citation>
    <scope>NUCLEOTIDE SEQUENCE</scope>
    <source>
        <strain evidence="7">NIES 2893</strain>
    </source>
</reference>
<keyword evidence="8" id="KW-1185">Reference proteome</keyword>
<keyword evidence="3" id="KW-0963">Cytoplasm</keyword>
<evidence type="ECO:0000313" key="8">
    <source>
        <dbReference type="Proteomes" id="UP000660262"/>
    </source>
</evidence>
<dbReference type="Proteomes" id="UP000660262">
    <property type="component" value="Unassembled WGS sequence"/>
</dbReference>